<proteinExistence type="predicted"/>
<dbReference type="Proteomes" id="UP001139494">
    <property type="component" value="Unassembled WGS sequence"/>
</dbReference>
<keyword evidence="1" id="KW-0418">Kinase</keyword>
<sequence>MKRAPDSLADFINEVPESEKTLLVVNRTTADPLIDLLNDAFSNQSVTIAERQVPDGADDLVCLIDDGHVVATSSFEQLRNSFLLVNVDQYRTGVQARHPGRFPDVLTGLTETEFTVAGFPASTKEKLLLVMISRFIEQLALTTGQGELHSTFQQLSRLDDEYGTRRMYEWLGDSGTETHVYGVDDNPEAVTDIDVVVHSGDTEPYGRSWVVAFSPETDGTHSPVDTEPTHAALVAIEIGPNVWRGLWTYDSPRVERILSHIDQEF</sequence>
<evidence type="ECO:0000313" key="1">
    <source>
        <dbReference type="EMBL" id="MCQ4334251.1"/>
    </source>
</evidence>
<evidence type="ECO:0000313" key="2">
    <source>
        <dbReference type="Proteomes" id="UP001139494"/>
    </source>
</evidence>
<dbReference type="GO" id="GO:0016301">
    <property type="term" value="F:kinase activity"/>
    <property type="evidence" value="ECO:0007669"/>
    <property type="project" value="UniProtKB-KW"/>
</dbReference>
<name>A0A9R1CVB1_9EURY</name>
<keyword evidence="2" id="KW-1185">Reference proteome</keyword>
<dbReference type="EMBL" id="JAHLKM010000020">
    <property type="protein sequence ID" value="MCQ4334251.1"/>
    <property type="molecule type" value="Genomic_DNA"/>
</dbReference>
<accession>A0A9R1CVB1</accession>
<reference evidence="1" key="1">
    <citation type="journal article" date="2023" name="Front. Microbiol.">
        <title>Genomic-based phylogenetic and metabolic analyses of the genus Natronomonas, and description of Natronomonas aquatica sp. nov.</title>
        <authorList>
            <person name="Garcia-Roldan A."/>
            <person name="Duran-Viseras A."/>
            <person name="de la Haba R.R."/>
            <person name="Corral P."/>
            <person name="Sanchez-Porro C."/>
            <person name="Ventosa A."/>
        </authorList>
    </citation>
    <scope>NUCLEOTIDE SEQUENCE</scope>
    <source>
        <strain evidence="1">F2-12</strain>
    </source>
</reference>
<organism evidence="1 2">
    <name type="scientific">Natronomonas aquatica</name>
    <dbReference type="NCBI Taxonomy" id="2841590"/>
    <lineage>
        <taxon>Archaea</taxon>
        <taxon>Methanobacteriati</taxon>
        <taxon>Methanobacteriota</taxon>
        <taxon>Stenosarchaea group</taxon>
        <taxon>Halobacteria</taxon>
        <taxon>Halobacteriales</taxon>
        <taxon>Natronomonadaceae</taxon>
        <taxon>Natronomonas</taxon>
    </lineage>
</organism>
<comment type="caution">
    <text evidence="1">The sequence shown here is derived from an EMBL/GenBank/DDBJ whole genome shotgun (WGS) entry which is preliminary data.</text>
</comment>
<gene>
    <name evidence="1" type="ORF">KM295_12330</name>
</gene>
<protein>
    <submittedName>
        <fullName evidence="1">Histidine kinase</fullName>
    </submittedName>
</protein>
<keyword evidence="1" id="KW-0808">Transferase</keyword>
<dbReference type="AlphaFoldDB" id="A0A9R1CVB1"/>